<reference evidence="2 3" key="1">
    <citation type="submission" date="2018-02" db="EMBL/GenBank/DDBJ databases">
        <title>Genomic Encyclopedia of Archaeal and Bacterial Type Strains, Phase II (KMG-II): from individual species to whole genera.</title>
        <authorList>
            <person name="Goeker M."/>
        </authorList>
    </citation>
    <scope>NUCLEOTIDE SEQUENCE [LARGE SCALE GENOMIC DNA]</scope>
    <source>
        <strain evidence="2 3">DSM 3808</strain>
    </source>
</reference>
<dbReference type="Proteomes" id="UP000237749">
    <property type="component" value="Unassembled WGS sequence"/>
</dbReference>
<feature type="domain" description="FRG" evidence="1">
    <location>
        <begin position="53"/>
        <end position="158"/>
    </location>
</feature>
<evidence type="ECO:0000259" key="1">
    <source>
        <dbReference type="SMART" id="SM00901"/>
    </source>
</evidence>
<proteinExistence type="predicted"/>
<dbReference type="AlphaFoldDB" id="A0A2S6HJ39"/>
<evidence type="ECO:0000313" key="3">
    <source>
        <dbReference type="Proteomes" id="UP000237749"/>
    </source>
</evidence>
<organism evidence="2 3">
    <name type="scientific">Lacrimispora xylanisolvens</name>
    <dbReference type="NCBI Taxonomy" id="384636"/>
    <lineage>
        <taxon>Bacteria</taxon>
        <taxon>Bacillati</taxon>
        <taxon>Bacillota</taxon>
        <taxon>Clostridia</taxon>
        <taxon>Lachnospirales</taxon>
        <taxon>Lachnospiraceae</taxon>
        <taxon>Lacrimispora</taxon>
    </lineage>
</organism>
<evidence type="ECO:0000313" key="2">
    <source>
        <dbReference type="EMBL" id="PPK77504.1"/>
    </source>
</evidence>
<dbReference type="EMBL" id="PTJA01000016">
    <property type="protein sequence ID" value="PPK77504.1"/>
    <property type="molecule type" value="Genomic_DNA"/>
</dbReference>
<dbReference type="OrthoDB" id="8478691at2"/>
<protein>
    <submittedName>
        <fullName evidence="2">FRG domain-containing protein</fullName>
    </submittedName>
</protein>
<comment type="caution">
    <text evidence="2">The sequence shown here is derived from an EMBL/GenBank/DDBJ whole genome shotgun (WGS) entry which is preliminary data.</text>
</comment>
<dbReference type="InterPro" id="IPR014966">
    <property type="entry name" value="FRG-dom"/>
</dbReference>
<dbReference type="SMART" id="SM00901">
    <property type="entry name" value="FRG"/>
    <property type="match status" value="1"/>
</dbReference>
<keyword evidence="3" id="KW-1185">Reference proteome</keyword>
<accession>A0A2S6HJ39</accession>
<sequence length="310" mass="35831">MKNPKVLGKNNIRGTLYVEDFKFSNGHSVPIYEVFDCHGLNKIIGYAKLLNQEYGKVYYRGQCNLYESMLPSLLHEKTNKSGLKISRLKKIINASLNDKKFSKEIHLNKDNKNSYDIIEGMLQHYGINTCCIDAVDNHWIALWFGLNKYYCQSIGKITYATYINRIKNNYNSEMVTRILKGDDPLRYQYVMLIAADSNEAINGVENGNDIITIDLRIALPSTFLRPHAQHAIILKKKLHNDSCDYDISRNIVGILKVRNDIVFSWLGDGELVKFNNLFPSPFYDNAYRILLQRDDLFNDGKNSIVRYTYD</sequence>
<dbReference type="Pfam" id="PF08867">
    <property type="entry name" value="FRG"/>
    <property type="match status" value="1"/>
</dbReference>
<name>A0A2S6HJ39_9FIRM</name>
<dbReference type="RefSeq" id="WP_104439277.1">
    <property type="nucleotide sequence ID" value="NZ_PTJA01000016.1"/>
</dbReference>
<gene>
    <name evidence="2" type="ORF">BXY41_11642</name>
</gene>